<dbReference type="Proteomes" id="UP001249851">
    <property type="component" value="Unassembled WGS sequence"/>
</dbReference>
<dbReference type="PANTHER" id="PTHR46605">
    <property type="entry name" value="TUMOR NECROSIS FACTOR RECEPTOR"/>
    <property type="match status" value="1"/>
</dbReference>
<dbReference type="SUPFAM" id="SSF47986">
    <property type="entry name" value="DEATH domain"/>
    <property type="match status" value="1"/>
</dbReference>
<feature type="chain" id="PRO_5042163818" description="TNFR-Cys domain-containing protein" evidence="3">
    <location>
        <begin position="27"/>
        <end position="429"/>
    </location>
</feature>
<evidence type="ECO:0000256" key="2">
    <source>
        <dbReference type="SAM" id="Phobius"/>
    </source>
</evidence>
<gene>
    <name evidence="4" type="ORF">P5673_022883</name>
</gene>
<dbReference type="InterPro" id="IPR011029">
    <property type="entry name" value="DEATH-like_dom_sf"/>
</dbReference>
<evidence type="ECO:0000256" key="1">
    <source>
        <dbReference type="SAM" id="MobiDB-lite"/>
    </source>
</evidence>
<keyword evidence="2" id="KW-1133">Transmembrane helix</keyword>
<dbReference type="GO" id="GO:0005035">
    <property type="term" value="F:death receptor activity"/>
    <property type="evidence" value="ECO:0007669"/>
    <property type="project" value="TreeGrafter"/>
</dbReference>
<evidence type="ECO:0000313" key="5">
    <source>
        <dbReference type="Proteomes" id="UP001249851"/>
    </source>
</evidence>
<dbReference type="InterPro" id="IPR052302">
    <property type="entry name" value="Neurotrophin_rcpt-DD"/>
</dbReference>
<dbReference type="GO" id="GO:0005886">
    <property type="term" value="C:plasma membrane"/>
    <property type="evidence" value="ECO:0007669"/>
    <property type="project" value="TreeGrafter"/>
</dbReference>
<dbReference type="GO" id="GO:0048406">
    <property type="term" value="F:nerve growth factor binding"/>
    <property type="evidence" value="ECO:0007669"/>
    <property type="project" value="TreeGrafter"/>
</dbReference>
<dbReference type="PANTHER" id="PTHR46605:SF2">
    <property type="entry name" value="TNFR-CYS DOMAIN-CONTAINING PROTEIN"/>
    <property type="match status" value="1"/>
</dbReference>
<name>A0AAD9UZF3_ACRCE</name>
<feature type="compositionally biased region" description="Low complexity" evidence="1">
    <location>
        <begin position="286"/>
        <end position="300"/>
    </location>
</feature>
<feature type="region of interest" description="Disordered" evidence="1">
    <location>
        <begin position="276"/>
        <end position="301"/>
    </location>
</feature>
<organism evidence="4 5">
    <name type="scientific">Acropora cervicornis</name>
    <name type="common">Staghorn coral</name>
    <dbReference type="NCBI Taxonomy" id="6130"/>
    <lineage>
        <taxon>Eukaryota</taxon>
        <taxon>Metazoa</taxon>
        <taxon>Cnidaria</taxon>
        <taxon>Anthozoa</taxon>
        <taxon>Hexacorallia</taxon>
        <taxon>Scleractinia</taxon>
        <taxon>Astrocoeniina</taxon>
        <taxon>Acroporidae</taxon>
        <taxon>Acropora</taxon>
    </lineage>
</organism>
<feature type="signal peptide" evidence="3">
    <location>
        <begin position="1"/>
        <end position="26"/>
    </location>
</feature>
<accession>A0AAD9UZF3</accession>
<dbReference type="EMBL" id="JARQWQ010000062">
    <property type="protein sequence ID" value="KAK2555541.1"/>
    <property type="molecule type" value="Genomic_DNA"/>
</dbReference>
<comment type="caution">
    <text evidence="4">The sequence shown here is derived from an EMBL/GenBank/DDBJ whole genome shotgun (WGS) entry which is preliminary data.</text>
</comment>
<keyword evidence="3" id="KW-0732">Signal</keyword>
<dbReference type="GO" id="GO:0007266">
    <property type="term" value="P:Rho protein signal transduction"/>
    <property type="evidence" value="ECO:0007669"/>
    <property type="project" value="TreeGrafter"/>
</dbReference>
<reference evidence="4" key="2">
    <citation type="journal article" date="2023" name="Science">
        <title>Genomic signatures of disease resistance in endangered staghorn corals.</title>
        <authorList>
            <person name="Vollmer S.V."/>
            <person name="Selwyn J.D."/>
            <person name="Despard B.A."/>
            <person name="Roesel C.L."/>
        </authorList>
    </citation>
    <scope>NUCLEOTIDE SEQUENCE</scope>
    <source>
        <strain evidence="4">K2</strain>
    </source>
</reference>
<dbReference type="AlphaFoldDB" id="A0AAD9UZF3"/>
<evidence type="ECO:0000313" key="4">
    <source>
        <dbReference type="EMBL" id="KAK2555541.1"/>
    </source>
</evidence>
<sequence>MKPACDISSIFLSVILLLSLITLGSCEISRRRKPEEDEIERVVNETHSVFWQCVDGCPPGSGFSVKCGTSVSINISIECQECKLNVSYSDTYDNSPCKPCRRCKEHEKKKGVCTVNKDTTKCLGSCEKGFYWENNNCQQCTKCCQNNISLNHQKQCEDSDLPESHQCRRIETVCQEDLPKEKQDNDQDNSREGNGKTNVLLIIIIIIVPLAIIIIIIAITVLIWKNFKAKIKSRPAAGWSSTSTHSTSVQSMAVEISSESHDIEVLPETSATNRADSLKSGNYIPGTQSTSTTGRVSGSSNDIRSVPEDFQNKLLSEPVAKIAISSSYTKICDNLNDERPFYDDYRILGEEVGLHKDEILCLGQKDNPTGLILDQKGISIGKFRKCLQEMDRNDVVTLIDEWIVNEWKQVLESSSSQQTCLTCNCWGCW</sequence>
<keyword evidence="2" id="KW-0472">Membrane</keyword>
<dbReference type="GO" id="GO:0009986">
    <property type="term" value="C:cell surface"/>
    <property type="evidence" value="ECO:0007669"/>
    <property type="project" value="TreeGrafter"/>
</dbReference>
<dbReference type="PROSITE" id="PS51257">
    <property type="entry name" value="PROKAR_LIPOPROTEIN"/>
    <property type="match status" value="1"/>
</dbReference>
<dbReference type="SUPFAM" id="SSF57184">
    <property type="entry name" value="Growth factor receptor domain"/>
    <property type="match status" value="1"/>
</dbReference>
<dbReference type="Gene3D" id="1.10.533.10">
    <property type="entry name" value="Death Domain, Fas"/>
    <property type="match status" value="1"/>
</dbReference>
<evidence type="ECO:0000256" key="3">
    <source>
        <dbReference type="SAM" id="SignalP"/>
    </source>
</evidence>
<evidence type="ECO:0008006" key="6">
    <source>
        <dbReference type="Google" id="ProtNLM"/>
    </source>
</evidence>
<dbReference type="Gene3D" id="2.10.50.10">
    <property type="entry name" value="Tumor Necrosis Factor Receptor, subunit A, domain 2"/>
    <property type="match status" value="1"/>
</dbReference>
<keyword evidence="5" id="KW-1185">Reference proteome</keyword>
<reference evidence="4" key="1">
    <citation type="journal article" date="2023" name="G3 (Bethesda)">
        <title>Whole genome assembly and annotation of the endangered Caribbean coral Acropora cervicornis.</title>
        <authorList>
            <person name="Selwyn J.D."/>
            <person name="Vollmer S.V."/>
        </authorList>
    </citation>
    <scope>NUCLEOTIDE SEQUENCE</scope>
    <source>
        <strain evidence="4">K2</strain>
    </source>
</reference>
<dbReference type="GO" id="GO:0015026">
    <property type="term" value="F:coreceptor activity"/>
    <property type="evidence" value="ECO:0007669"/>
    <property type="project" value="TreeGrafter"/>
</dbReference>
<dbReference type="InterPro" id="IPR009030">
    <property type="entry name" value="Growth_fac_rcpt_cys_sf"/>
</dbReference>
<keyword evidence="2" id="KW-0812">Transmembrane</keyword>
<feature type="transmembrane region" description="Helical" evidence="2">
    <location>
        <begin position="199"/>
        <end position="224"/>
    </location>
</feature>
<proteinExistence type="predicted"/>
<protein>
    <recommendedName>
        <fullName evidence="6">TNFR-Cys domain-containing protein</fullName>
    </recommendedName>
</protein>